<evidence type="ECO:0000256" key="4">
    <source>
        <dbReference type="ARBA" id="ARBA00023235"/>
    </source>
</evidence>
<keyword evidence="2 5" id="KW-0312">Gluconeogenesis</keyword>
<keyword evidence="3 5" id="KW-0324">Glycolysis</keyword>
<proteinExistence type="inferred from homology"/>
<dbReference type="InterPro" id="IPR018189">
    <property type="entry name" value="Phosphoglucose_isomerase_CS"/>
</dbReference>
<dbReference type="PANTHER" id="PTHR11469">
    <property type="entry name" value="GLUCOSE-6-PHOSPHATE ISOMERASE"/>
    <property type="match status" value="1"/>
</dbReference>
<dbReference type="PANTHER" id="PTHR11469:SF1">
    <property type="entry name" value="GLUCOSE-6-PHOSPHATE ISOMERASE"/>
    <property type="match status" value="1"/>
</dbReference>
<sequence>MPCGMNASDAKKPAIRSESMMSPCGLRSTVPPLGTVQAGCKGDTKHRKPLKLRVNARSGCRVAKRIRTCRAGWPPRWASARLGPAMTLPYTHDIDGCLAAGSGRDAGDRTGLPRARFEPWSARAGEALARLRTARDDGRAPAFVQLPGRTDDLAAVERLARHFTTGFDTLLVLGTGGSSLGGQAVAALVQRGFGPPPGAPEVRFLDNVDPDTFHAMTGRLSPAKTGVLAISKSGGTAETLCQLAIVMAWLGAANGDSHLSQHVAVMTETLESPLGQLAGEHGLAVLDHDPELGGRFSVLSTAALPAMLLGLDVRQLRAGAAAVNAAALDAIEPAETAPALGAAVQVALAREAGVSQSVLMPYCDRLFWFARWYRQLWAESLGKQGNGTTPIDAIGTVDQHSQLQLYLDGPADKLFTLVNVPAGDVGPAVDPYLVPGADYLADATMGQLFDAEARATRDSLRAHGRPVRTIDLQELDAYRLGALFQHFMLETAIAADLLGVDAYDQPAVEDGKQRTKALMRDRNG</sequence>
<protein>
    <recommendedName>
        <fullName evidence="1 5">Glucose-6-phosphate isomerase</fullName>
        <ecNumber evidence="1 5">5.3.1.9</ecNumber>
    </recommendedName>
</protein>
<dbReference type="SUPFAM" id="SSF53697">
    <property type="entry name" value="SIS domain"/>
    <property type="match status" value="1"/>
</dbReference>
<dbReference type="PROSITE" id="PS00174">
    <property type="entry name" value="P_GLUCOSE_ISOMERASE_2"/>
    <property type="match status" value="1"/>
</dbReference>
<evidence type="ECO:0000256" key="6">
    <source>
        <dbReference type="SAM" id="MobiDB-lite"/>
    </source>
</evidence>
<dbReference type="PROSITE" id="PS51463">
    <property type="entry name" value="P_GLUCOSE_ISOMERASE_3"/>
    <property type="match status" value="1"/>
</dbReference>
<comment type="similarity">
    <text evidence="5">Belongs to the GPI family.</text>
</comment>
<evidence type="ECO:0000256" key="3">
    <source>
        <dbReference type="ARBA" id="ARBA00023152"/>
    </source>
</evidence>
<evidence type="ECO:0000256" key="5">
    <source>
        <dbReference type="RuleBase" id="RU000612"/>
    </source>
</evidence>
<keyword evidence="8" id="KW-1185">Reference proteome</keyword>
<organism evidence="7 8">
    <name type="scientific">Rhodovibrio sodomensis</name>
    <dbReference type="NCBI Taxonomy" id="1088"/>
    <lineage>
        <taxon>Bacteria</taxon>
        <taxon>Pseudomonadati</taxon>
        <taxon>Pseudomonadota</taxon>
        <taxon>Alphaproteobacteria</taxon>
        <taxon>Rhodospirillales</taxon>
        <taxon>Rhodovibrionaceae</taxon>
        <taxon>Rhodovibrio</taxon>
    </lineage>
</organism>
<comment type="pathway">
    <text evidence="5">Carbohydrate degradation; glycolysis; D-glyceraldehyde 3-phosphate and glycerone phosphate from D-glucose: step 2/4.</text>
</comment>
<feature type="region of interest" description="Disordered" evidence="6">
    <location>
        <begin position="1"/>
        <end position="23"/>
    </location>
</feature>
<accession>A0ABS1DCC8</accession>
<dbReference type="InterPro" id="IPR035482">
    <property type="entry name" value="SIS_PGI_2"/>
</dbReference>
<dbReference type="Pfam" id="PF00342">
    <property type="entry name" value="PGI"/>
    <property type="match status" value="1"/>
</dbReference>
<evidence type="ECO:0000256" key="2">
    <source>
        <dbReference type="ARBA" id="ARBA00022432"/>
    </source>
</evidence>
<dbReference type="EC" id="5.3.1.9" evidence="1 5"/>
<comment type="catalytic activity">
    <reaction evidence="5">
        <text>alpha-D-glucose 6-phosphate = beta-D-fructose 6-phosphate</text>
        <dbReference type="Rhea" id="RHEA:11816"/>
        <dbReference type="ChEBI" id="CHEBI:57634"/>
        <dbReference type="ChEBI" id="CHEBI:58225"/>
        <dbReference type="EC" id="5.3.1.9"/>
    </reaction>
</comment>
<dbReference type="EMBL" id="NRRL01000017">
    <property type="protein sequence ID" value="MBK1668116.1"/>
    <property type="molecule type" value="Genomic_DNA"/>
</dbReference>
<keyword evidence="4 5" id="KW-0413">Isomerase</keyword>
<reference evidence="7 8" key="1">
    <citation type="journal article" date="2020" name="Microorganisms">
        <title>Osmotic Adaptation and Compatible Solute Biosynthesis of Phototrophic Bacteria as Revealed from Genome Analyses.</title>
        <authorList>
            <person name="Imhoff J.F."/>
            <person name="Rahn T."/>
            <person name="Kunzel S."/>
            <person name="Keller A."/>
            <person name="Neulinger S.C."/>
        </authorList>
    </citation>
    <scope>NUCLEOTIDE SEQUENCE [LARGE SCALE GENOMIC DNA]</scope>
    <source>
        <strain evidence="7 8">DSM 9895</strain>
    </source>
</reference>
<dbReference type="PRINTS" id="PR00662">
    <property type="entry name" value="G6PISOMERASE"/>
</dbReference>
<gene>
    <name evidence="7" type="ORF">CKO28_08715</name>
</gene>
<dbReference type="Proteomes" id="UP001296873">
    <property type="component" value="Unassembled WGS sequence"/>
</dbReference>
<evidence type="ECO:0000256" key="1">
    <source>
        <dbReference type="ARBA" id="ARBA00011952"/>
    </source>
</evidence>
<evidence type="ECO:0000313" key="7">
    <source>
        <dbReference type="EMBL" id="MBK1668116.1"/>
    </source>
</evidence>
<dbReference type="CDD" id="cd05016">
    <property type="entry name" value="SIS_PGI_2"/>
    <property type="match status" value="1"/>
</dbReference>
<comment type="caution">
    <text evidence="7">The sequence shown here is derived from an EMBL/GenBank/DDBJ whole genome shotgun (WGS) entry which is preliminary data.</text>
</comment>
<dbReference type="InterPro" id="IPR001672">
    <property type="entry name" value="G6P_Isomerase"/>
</dbReference>
<dbReference type="InterPro" id="IPR046348">
    <property type="entry name" value="SIS_dom_sf"/>
</dbReference>
<dbReference type="Gene3D" id="3.40.50.10490">
    <property type="entry name" value="Glucose-6-phosphate isomerase like protein, domain 1"/>
    <property type="match status" value="2"/>
</dbReference>
<evidence type="ECO:0000313" key="8">
    <source>
        <dbReference type="Proteomes" id="UP001296873"/>
    </source>
</evidence>
<name>A0ABS1DCC8_9PROT</name>